<keyword evidence="9 10" id="KW-0472">Membrane</keyword>
<feature type="repeat" description="Solcar" evidence="10">
    <location>
        <begin position="219"/>
        <end position="314"/>
    </location>
</feature>
<keyword evidence="8" id="KW-0496">Mitochondrion</keyword>
<evidence type="ECO:0000256" key="7">
    <source>
        <dbReference type="ARBA" id="ARBA00022989"/>
    </source>
</evidence>
<evidence type="ECO:0000313" key="13">
    <source>
        <dbReference type="Proteomes" id="UP000076727"/>
    </source>
</evidence>
<keyword evidence="6" id="KW-0999">Mitochondrion inner membrane</keyword>
<evidence type="ECO:0000256" key="3">
    <source>
        <dbReference type="ARBA" id="ARBA00022448"/>
    </source>
</evidence>
<dbReference type="AlphaFoldDB" id="A0A165TFB8"/>
<evidence type="ECO:0000256" key="2">
    <source>
        <dbReference type="ARBA" id="ARBA00006375"/>
    </source>
</evidence>
<evidence type="ECO:0000256" key="9">
    <source>
        <dbReference type="ARBA" id="ARBA00023136"/>
    </source>
</evidence>
<dbReference type="OrthoDB" id="6703404at2759"/>
<keyword evidence="4 10" id="KW-0812">Transmembrane</keyword>
<reference evidence="12 13" key="1">
    <citation type="journal article" date="2016" name="Mol. Biol. Evol.">
        <title>Comparative Genomics of Early-Diverging Mushroom-Forming Fungi Provides Insights into the Origins of Lignocellulose Decay Capabilities.</title>
        <authorList>
            <person name="Nagy L.G."/>
            <person name="Riley R."/>
            <person name="Tritt A."/>
            <person name="Adam C."/>
            <person name="Daum C."/>
            <person name="Floudas D."/>
            <person name="Sun H."/>
            <person name="Yadav J.S."/>
            <person name="Pangilinan J."/>
            <person name="Larsson K.H."/>
            <person name="Matsuura K."/>
            <person name="Barry K."/>
            <person name="Labutti K."/>
            <person name="Kuo R."/>
            <person name="Ohm R.A."/>
            <person name="Bhattacharya S.S."/>
            <person name="Shirouzu T."/>
            <person name="Yoshinaga Y."/>
            <person name="Martin F.M."/>
            <person name="Grigoriev I.V."/>
            <person name="Hibbett D.S."/>
        </authorList>
    </citation>
    <scope>NUCLEOTIDE SEQUENCE [LARGE SCALE GENOMIC DNA]</scope>
    <source>
        <strain evidence="12 13">L-15889</strain>
    </source>
</reference>
<keyword evidence="7" id="KW-1133">Transmembrane helix</keyword>
<comment type="similarity">
    <text evidence="2 11">Belongs to the mitochondrial carrier (TC 2.A.29) family.</text>
</comment>
<protein>
    <submittedName>
        <fullName evidence="12">Oxaloacetate carrier</fullName>
    </submittedName>
</protein>
<feature type="repeat" description="Solcar" evidence="10">
    <location>
        <begin position="117"/>
        <end position="209"/>
    </location>
</feature>
<feature type="repeat" description="Solcar" evidence="10">
    <location>
        <begin position="17"/>
        <end position="105"/>
    </location>
</feature>
<organism evidence="12 13">
    <name type="scientific">Daedalea quercina L-15889</name>
    <dbReference type="NCBI Taxonomy" id="1314783"/>
    <lineage>
        <taxon>Eukaryota</taxon>
        <taxon>Fungi</taxon>
        <taxon>Dikarya</taxon>
        <taxon>Basidiomycota</taxon>
        <taxon>Agaricomycotina</taxon>
        <taxon>Agaricomycetes</taxon>
        <taxon>Polyporales</taxon>
        <taxon>Fomitopsis</taxon>
    </lineage>
</organism>
<dbReference type="InterPro" id="IPR051508">
    <property type="entry name" value="Mito_Carrier_Antiporter"/>
</dbReference>
<evidence type="ECO:0000256" key="4">
    <source>
        <dbReference type="ARBA" id="ARBA00022692"/>
    </source>
</evidence>
<gene>
    <name evidence="12" type="ORF">DAEQUDRAFT_721952</name>
</gene>
<dbReference type="GO" id="GO:0005743">
    <property type="term" value="C:mitochondrial inner membrane"/>
    <property type="evidence" value="ECO:0007669"/>
    <property type="project" value="UniProtKB-SubCell"/>
</dbReference>
<dbReference type="InterPro" id="IPR018108">
    <property type="entry name" value="MCP_transmembrane"/>
</dbReference>
<keyword evidence="13" id="KW-1185">Reference proteome</keyword>
<evidence type="ECO:0000256" key="11">
    <source>
        <dbReference type="RuleBase" id="RU000488"/>
    </source>
</evidence>
<keyword evidence="3 11" id="KW-0813">Transport</keyword>
<dbReference type="Pfam" id="PF00153">
    <property type="entry name" value="Mito_carr"/>
    <property type="match status" value="3"/>
</dbReference>
<dbReference type="Gene3D" id="1.50.40.10">
    <property type="entry name" value="Mitochondrial carrier domain"/>
    <property type="match status" value="1"/>
</dbReference>
<dbReference type="PANTHER" id="PTHR45928:SF1">
    <property type="entry name" value="RE38146P"/>
    <property type="match status" value="1"/>
</dbReference>
<proteinExistence type="inferred from homology"/>
<evidence type="ECO:0000256" key="8">
    <source>
        <dbReference type="ARBA" id="ARBA00023128"/>
    </source>
</evidence>
<evidence type="ECO:0000256" key="6">
    <source>
        <dbReference type="ARBA" id="ARBA00022792"/>
    </source>
</evidence>
<dbReference type="STRING" id="1314783.A0A165TFB8"/>
<dbReference type="PROSITE" id="PS50920">
    <property type="entry name" value="SOLCAR"/>
    <property type="match status" value="3"/>
</dbReference>
<dbReference type="EMBL" id="KV429037">
    <property type="protein sequence ID" value="KZT73353.1"/>
    <property type="molecule type" value="Genomic_DNA"/>
</dbReference>
<dbReference type="Proteomes" id="UP000076727">
    <property type="component" value="Unassembled WGS sequence"/>
</dbReference>
<evidence type="ECO:0000256" key="5">
    <source>
        <dbReference type="ARBA" id="ARBA00022737"/>
    </source>
</evidence>
<dbReference type="InterPro" id="IPR023395">
    <property type="entry name" value="MCP_dom_sf"/>
</dbReference>
<dbReference type="SUPFAM" id="SSF103506">
    <property type="entry name" value="Mitochondrial carrier"/>
    <property type="match status" value="1"/>
</dbReference>
<evidence type="ECO:0000313" key="12">
    <source>
        <dbReference type="EMBL" id="KZT73353.1"/>
    </source>
</evidence>
<name>A0A165TFB8_9APHY</name>
<sequence length="324" mass="35344">MSSSAAPVKGRPLSTAEGFICGGAAACVAVTFSNPPEVAKTRLQLQGELAKDGGVKVYKHTLDVLQKTWKHEGIRGIQRGLGPAYLYQILLNGSRLGFYEPIRHNVNRLLGFSPTEQRPYTSIFSGAASGAIGASMGNPLFLIKARLQAYSPALPVGTQHYYKSAWDAFTTIFRREGLRGLVRGVDAAILRTAMGSSVQLPSYNWTKNELVSNGILPADSVWTYLASSSVSGMCVLAAMQPADTALTRVYNQPTKQLPNGKYVGVLYKNPIDCLWKTLKTEGPLGWYKGSTAHFFRIAPHTIITLTANDIIVGLYKKFRDRNID</sequence>
<comment type="subcellular location">
    <subcellularLocation>
        <location evidence="1">Mitochondrion inner membrane</location>
        <topology evidence="1">Multi-pass membrane protein</topology>
    </subcellularLocation>
</comment>
<keyword evidence="5" id="KW-0677">Repeat</keyword>
<accession>A0A165TFB8</accession>
<evidence type="ECO:0000256" key="1">
    <source>
        <dbReference type="ARBA" id="ARBA00004448"/>
    </source>
</evidence>
<evidence type="ECO:0000256" key="10">
    <source>
        <dbReference type="PROSITE-ProRule" id="PRU00282"/>
    </source>
</evidence>
<dbReference type="PANTHER" id="PTHR45928">
    <property type="entry name" value="RE38146P"/>
    <property type="match status" value="1"/>
</dbReference>